<keyword evidence="1" id="KW-0472">Membrane</keyword>
<organism evidence="2 3">
    <name type="scientific">[Clostridium] clostridioforme 90A8</name>
    <dbReference type="NCBI Taxonomy" id="999408"/>
    <lineage>
        <taxon>Bacteria</taxon>
        <taxon>Bacillati</taxon>
        <taxon>Bacillota</taxon>
        <taxon>Clostridia</taxon>
        <taxon>Lachnospirales</taxon>
        <taxon>Lachnospiraceae</taxon>
        <taxon>Enterocloster</taxon>
    </lineage>
</organism>
<keyword evidence="1" id="KW-1133">Transmembrane helix</keyword>
<dbReference type="RefSeq" id="WP_002595661.1">
    <property type="nucleotide sequence ID" value="NZ_KB851019.1"/>
</dbReference>
<dbReference type="EMBL" id="AGYR01000020">
    <property type="protein sequence ID" value="ENZ15974.1"/>
    <property type="molecule type" value="Genomic_DNA"/>
</dbReference>
<evidence type="ECO:0000313" key="3">
    <source>
        <dbReference type="Proteomes" id="UP000013085"/>
    </source>
</evidence>
<feature type="transmembrane region" description="Helical" evidence="1">
    <location>
        <begin position="139"/>
        <end position="158"/>
    </location>
</feature>
<keyword evidence="1" id="KW-0812">Transmembrane</keyword>
<reference evidence="2 3" key="1">
    <citation type="submission" date="2013-01" db="EMBL/GenBank/DDBJ databases">
        <title>The Genome Sequence of Clostridium clostridioforme 90A8.</title>
        <authorList>
            <consortium name="The Broad Institute Genome Sequencing Platform"/>
            <person name="Earl A."/>
            <person name="Ward D."/>
            <person name="Feldgarden M."/>
            <person name="Gevers D."/>
            <person name="Courvalin P."/>
            <person name="Lambert T."/>
            <person name="Walker B."/>
            <person name="Young S.K."/>
            <person name="Zeng Q."/>
            <person name="Gargeya S."/>
            <person name="Fitzgerald M."/>
            <person name="Haas B."/>
            <person name="Abouelleil A."/>
            <person name="Alvarado L."/>
            <person name="Arachchi H.M."/>
            <person name="Berlin A.M."/>
            <person name="Chapman S.B."/>
            <person name="Dewar J."/>
            <person name="Goldberg J."/>
            <person name="Griggs A."/>
            <person name="Gujja S."/>
            <person name="Hansen M."/>
            <person name="Howarth C."/>
            <person name="Imamovic A."/>
            <person name="Larimer J."/>
            <person name="McCowan C."/>
            <person name="Murphy C."/>
            <person name="Neiman D."/>
            <person name="Pearson M."/>
            <person name="Priest M."/>
            <person name="Roberts A."/>
            <person name="Saif S."/>
            <person name="Shea T."/>
            <person name="Sisk P."/>
            <person name="Sykes S."/>
            <person name="Wortman J."/>
            <person name="Nusbaum C."/>
            <person name="Birren B."/>
        </authorList>
    </citation>
    <scope>NUCLEOTIDE SEQUENCE [LARGE SCALE GENOMIC DNA]</scope>
    <source>
        <strain evidence="2 3">90A8</strain>
    </source>
</reference>
<proteinExistence type="predicted"/>
<dbReference type="Proteomes" id="UP000013085">
    <property type="component" value="Unassembled WGS sequence"/>
</dbReference>
<dbReference type="PATRIC" id="fig|999408.3.peg.2266"/>
<feature type="transmembrane region" description="Helical" evidence="1">
    <location>
        <begin position="21"/>
        <end position="42"/>
    </location>
</feature>
<dbReference type="HOGENOM" id="CLU_1633149_0_0_9"/>
<feature type="transmembrane region" description="Helical" evidence="1">
    <location>
        <begin position="106"/>
        <end position="133"/>
    </location>
</feature>
<dbReference type="AlphaFoldDB" id="A0A0E2HPY6"/>
<evidence type="ECO:0000313" key="2">
    <source>
        <dbReference type="EMBL" id="ENZ15974.1"/>
    </source>
</evidence>
<sequence>MWLNQLFIENPIDFEKRCRNRIVFGICFILLGAAAIGLSFAVRNRAMVMYLEQGYRDFMPEFYGGTGFGLAASGVISIIRNLQYLRNPELKEKRRIYETDERNRMLGLRCWAYTGYTMMLMLYIGVLVSGFISMTVAKTLIFVAALFAVLLLVFRGLLQKVM</sequence>
<name>A0A0E2HPY6_9FIRM</name>
<comment type="caution">
    <text evidence="2">The sequence shown here is derived from an EMBL/GenBank/DDBJ whole genome shotgun (WGS) entry which is preliminary data.</text>
</comment>
<feature type="transmembrane region" description="Helical" evidence="1">
    <location>
        <begin position="62"/>
        <end position="85"/>
    </location>
</feature>
<evidence type="ECO:0008006" key="4">
    <source>
        <dbReference type="Google" id="ProtNLM"/>
    </source>
</evidence>
<evidence type="ECO:0000256" key="1">
    <source>
        <dbReference type="SAM" id="Phobius"/>
    </source>
</evidence>
<gene>
    <name evidence="2" type="ORF">HMPREF1090_02118</name>
</gene>
<protein>
    <recommendedName>
        <fullName evidence="4">DUF2178 domain-containing protein</fullName>
    </recommendedName>
</protein>
<accession>A0A0E2HPY6</accession>